<comment type="caution">
    <text evidence="1">The sequence shown here is derived from an EMBL/GenBank/DDBJ whole genome shotgun (WGS) entry which is preliminary data.</text>
</comment>
<name>A0ACC0BQT9_CATRO</name>
<dbReference type="Proteomes" id="UP001060085">
    <property type="component" value="Linkage Group LG02"/>
</dbReference>
<keyword evidence="2" id="KW-1185">Reference proteome</keyword>
<protein>
    <submittedName>
        <fullName evidence="1">Uncharacterized protein</fullName>
    </submittedName>
</protein>
<reference evidence="2" key="1">
    <citation type="journal article" date="2023" name="Nat. Plants">
        <title>Single-cell RNA sequencing provides a high-resolution roadmap for understanding the multicellular compartmentation of specialized metabolism.</title>
        <authorList>
            <person name="Sun S."/>
            <person name="Shen X."/>
            <person name="Li Y."/>
            <person name="Li Y."/>
            <person name="Wang S."/>
            <person name="Li R."/>
            <person name="Zhang H."/>
            <person name="Shen G."/>
            <person name="Guo B."/>
            <person name="Wei J."/>
            <person name="Xu J."/>
            <person name="St-Pierre B."/>
            <person name="Chen S."/>
            <person name="Sun C."/>
        </authorList>
    </citation>
    <scope>NUCLEOTIDE SEQUENCE [LARGE SCALE GENOMIC DNA]</scope>
</reference>
<dbReference type="EMBL" id="CM044702">
    <property type="protein sequence ID" value="KAI5675034.1"/>
    <property type="molecule type" value="Genomic_DNA"/>
</dbReference>
<evidence type="ECO:0000313" key="1">
    <source>
        <dbReference type="EMBL" id="KAI5675034.1"/>
    </source>
</evidence>
<sequence>MAVVIEPLQPINHRQISINFSLNSINVHRYNFSCNRYRALSQNSCFLVHNSASFALQSRVSNLLFVGGFGRYRKLGDGVKLRANSSCEHDTDSTDKGDATSSETSRSNSGSGSGTGPSSSRREKQGKGNWWWSKGNNRWRWQPIIQAQEIGVLLLQLGIVMFVMRLLRPGIPLPGSEPRAPTTFVSVPYSDFLSKVNSNQVQKVEVDGVHIMFKLKGSEVAAGNAVVESELSSKMQESESLLRSVSPTKRVVYTTTRPTDIKTPYEKMVENDVEFGSPDKRSGGFLNSALIALFYVVVLAGLLHRFPVSFSQHTAGQLRNRKSGGSGGSKVSEQGETVTFADVAGVDEAKEELEEIVEFLRNPERYIRLGARPPRGVLLVGLPGTGKTLLAKAVAGEAEVPFISCSASEFVELYVGMGASRVRDLFARAKKEAPSIIFIDEIDAVAKSRDGKFRIVSNDEREQTLNQLLTEMDGFDSNSAVIVLGATNRSDVLDPALRRPGRFDRVVMVETPDRTGRESILKVHASKKELPLEKDVDLGDIASMTTGFTGADLANLVNEAALLAGRQNKLVVEKVDFIKAVERSIAGIEKKTAKLQGSEKAVVARHEAGHAVVGTAVANLLSGQPRVEKLSILPRSGGALGFTYIPPTTEDRYLLFVDELRGRLVTLLGGRAAEEVVYSGRVSTGALDDIRRATDMAYKAVAEYGLNETVGPVSLATLSGGGMDESGGAAPWGRDQGHLVELVQREVKSLLQSALQVALSVVRANPTVLEGLGAQLEEKEKVEGEELQEWLKQVVAPAELTYFVRGKQGSLLPLQTGSG</sequence>
<evidence type="ECO:0000313" key="2">
    <source>
        <dbReference type="Proteomes" id="UP001060085"/>
    </source>
</evidence>
<proteinExistence type="predicted"/>
<organism evidence="1 2">
    <name type="scientific">Catharanthus roseus</name>
    <name type="common">Madagascar periwinkle</name>
    <name type="synonym">Vinca rosea</name>
    <dbReference type="NCBI Taxonomy" id="4058"/>
    <lineage>
        <taxon>Eukaryota</taxon>
        <taxon>Viridiplantae</taxon>
        <taxon>Streptophyta</taxon>
        <taxon>Embryophyta</taxon>
        <taxon>Tracheophyta</taxon>
        <taxon>Spermatophyta</taxon>
        <taxon>Magnoliopsida</taxon>
        <taxon>eudicotyledons</taxon>
        <taxon>Gunneridae</taxon>
        <taxon>Pentapetalae</taxon>
        <taxon>asterids</taxon>
        <taxon>lamiids</taxon>
        <taxon>Gentianales</taxon>
        <taxon>Apocynaceae</taxon>
        <taxon>Rauvolfioideae</taxon>
        <taxon>Vinceae</taxon>
        <taxon>Catharanthinae</taxon>
        <taxon>Catharanthus</taxon>
    </lineage>
</organism>
<gene>
    <name evidence="1" type="ORF">M9H77_05984</name>
</gene>
<accession>A0ACC0BQT9</accession>